<evidence type="ECO:0000256" key="1">
    <source>
        <dbReference type="SAM" id="MobiDB-lite"/>
    </source>
</evidence>
<organism evidence="2 3">
    <name type="scientific">Microcystis aeruginosa PCC 9807</name>
    <dbReference type="NCBI Taxonomy" id="1160283"/>
    <lineage>
        <taxon>Bacteria</taxon>
        <taxon>Bacillati</taxon>
        <taxon>Cyanobacteriota</taxon>
        <taxon>Cyanophyceae</taxon>
        <taxon>Oscillatoriophycideae</taxon>
        <taxon>Chroococcales</taxon>
        <taxon>Microcystaceae</taxon>
        <taxon>Microcystis</taxon>
    </lineage>
</organism>
<feature type="region of interest" description="Disordered" evidence="1">
    <location>
        <begin position="45"/>
        <end position="70"/>
    </location>
</feature>
<gene>
    <name evidence="2" type="ORF">MICAF_660037</name>
</gene>
<evidence type="ECO:0000313" key="2">
    <source>
        <dbReference type="EMBL" id="CCI20278.1"/>
    </source>
</evidence>
<dbReference type="HOGENOM" id="CLU_2554443_0_0_3"/>
<proteinExistence type="predicted"/>
<protein>
    <submittedName>
        <fullName evidence="2">Uncharacterized protein</fullName>
    </submittedName>
</protein>
<name>I4HE04_MICAE</name>
<accession>I4HE04</accession>
<dbReference type="EMBL" id="CAIM01000623">
    <property type="protein sequence ID" value="CCI20278.1"/>
    <property type="molecule type" value="Genomic_DNA"/>
</dbReference>
<dbReference type="AlphaFoldDB" id="I4HE04"/>
<reference evidence="2 3" key="1">
    <citation type="submission" date="2012-04" db="EMBL/GenBank/DDBJ databases">
        <authorList>
            <person name="Genoscope - CEA"/>
        </authorList>
    </citation>
    <scope>NUCLEOTIDE SEQUENCE [LARGE SCALE GENOMIC DNA]</scope>
    <source>
        <strain evidence="2 3">9807</strain>
    </source>
</reference>
<dbReference type="Proteomes" id="UP000003613">
    <property type="component" value="Unassembled WGS sequence"/>
</dbReference>
<comment type="caution">
    <text evidence="2">The sequence shown here is derived from an EMBL/GenBank/DDBJ whole genome shotgun (WGS) entry which is preliminary data.</text>
</comment>
<evidence type="ECO:0000313" key="3">
    <source>
        <dbReference type="Proteomes" id="UP000003613"/>
    </source>
</evidence>
<sequence>MPEFANPRNLLSPESESQKWKLTSFPFWVVGRQYQIRLHLIDPKVNADGGTRTHTSKTLEPKSSASTNSATSANVLPYSIIA</sequence>